<dbReference type="PANTHER" id="PTHR46517:SF1">
    <property type="entry name" value="FRUCTOSE-2,6-BISPHOSPHATASE TIGAR"/>
    <property type="match status" value="1"/>
</dbReference>
<proteinExistence type="predicted"/>
<dbReference type="PANTHER" id="PTHR46517">
    <property type="entry name" value="FRUCTOSE-2,6-BISPHOSPHATASE TIGAR"/>
    <property type="match status" value="1"/>
</dbReference>
<dbReference type="InterPro" id="IPR001345">
    <property type="entry name" value="PG/BPGM_mutase_AS"/>
</dbReference>
<dbReference type="Gene3D" id="3.40.50.1240">
    <property type="entry name" value="Phosphoglycerate mutase-like"/>
    <property type="match status" value="1"/>
</dbReference>
<organism evidence="2 3">
    <name type="scientific">Robertmurraya mangrovi</name>
    <dbReference type="NCBI Taxonomy" id="3098077"/>
    <lineage>
        <taxon>Bacteria</taxon>
        <taxon>Bacillati</taxon>
        <taxon>Bacillota</taxon>
        <taxon>Bacilli</taxon>
        <taxon>Bacillales</taxon>
        <taxon>Bacillaceae</taxon>
        <taxon>Robertmurraya</taxon>
    </lineage>
</organism>
<evidence type="ECO:0000313" key="3">
    <source>
        <dbReference type="Proteomes" id="UP001290455"/>
    </source>
</evidence>
<accession>A0ABU5IYL6</accession>
<protein>
    <submittedName>
        <fullName evidence="2">Histidine phosphatase family protein</fullName>
        <ecNumber evidence="2">3.1.3.-</ecNumber>
    </submittedName>
</protein>
<dbReference type="GO" id="GO:0016787">
    <property type="term" value="F:hydrolase activity"/>
    <property type="evidence" value="ECO:0007669"/>
    <property type="project" value="UniProtKB-KW"/>
</dbReference>
<dbReference type="SUPFAM" id="SSF53254">
    <property type="entry name" value="Phosphoglycerate mutase-like"/>
    <property type="match status" value="1"/>
</dbReference>
<dbReference type="EC" id="3.1.3.-" evidence="2"/>
<dbReference type="EMBL" id="JAXOFX010000006">
    <property type="protein sequence ID" value="MDZ5472258.1"/>
    <property type="molecule type" value="Genomic_DNA"/>
</dbReference>
<dbReference type="RefSeq" id="WP_322446562.1">
    <property type="nucleotide sequence ID" value="NZ_JAXOFX010000006.1"/>
</dbReference>
<evidence type="ECO:0000313" key="2">
    <source>
        <dbReference type="EMBL" id="MDZ5472258.1"/>
    </source>
</evidence>
<dbReference type="SMART" id="SM00855">
    <property type="entry name" value="PGAM"/>
    <property type="match status" value="1"/>
</dbReference>
<dbReference type="Proteomes" id="UP001290455">
    <property type="component" value="Unassembled WGS sequence"/>
</dbReference>
<dbReference type="PROSITE" id="PS00175">
    <property type="entry name" value="PG_MUTASE"/>
    <property type="match status" value="1"/>
</dbReference>
<dbReference type="CDD" id="cd07067">
    <property type="entry name" value="HP_PGM_like"/>
    <property type="match status" value="1"/>
</dbReference>
<name>A0ABU5IYL6_9BACI</name>
<reference evidence="2 3" key="1">
    <citation type="submission" date="2023-11" db="EMBL/GenBank/DDBJ databases">
        <title>Bacillus jintuensis, isolated from a mudflat on the Beibu Gulf coast.</title>
        <authorList>
            <person name="Li M."/>
        </authorList>
    </citation>
    <scope>NUCLEOTIDE SEQUENCE [LARGE SCALE GENOMIC DNA]</scope>
    <source>
        <strain evidence="2 3">31A1R</strain>
    </source>
</reference>
<dbReference type="InterPro" id="IPR051695">
    <property type="entry name" value="Phosphoglycerate_Mutase"/>
</dbReference>
<gene>
    <name evidence="2" type="ORF">SM124_10915</name>
</gene>
<dbReference type="InterPro" id="IPR029033">
    <property type="entry name" value="His_PPase_superfam"/>
</dbReference>
<comment type="caution">
    <text evidence="2">The sequence shown here is derived from an EMBL/GenBank/DDBJ whole genome shotgun (WGS) entry which is preliminary data.</text>
</comment>
<evidence type="ECO:0000256" key="1">
    <source>
        <dbReference type="ARBA" id="ARBA00022801"/>
    </source>
</evidence>
<keyword evidence="3" id="KW-1185">Reference proteome</keyword>
<keyword evidence="1 2" id="KW-0378">Hydrolase</keyword>
<dbReference type="InterPro" id="IPR013078">
    <property type="entry name" value="His_Pase_superF_clade-1"/>
</dbReference>
<sequence length="179" mass="20074">MIYVVRHGQTDFNKEGRIQGRKGLPLNETGIKQAELLRENLQHIQFDYVFSSPQERAIQTAEFATGMKAVIDPRINVFDLGEADGLKKEEVKLAGVTPDPSVYRGVEDVHVYLNRVFEFMRELEAEHGEKEVNILISGHGCTTGSIGAYFNGVPEDGNITIYSSKNGEHKVYDFKKANV</sequence>
<dbReference type="Pfam" id="PF00300">
    <property type="entry name" value="His_Phos_1"/>
    <property type="match status" value="1"/>
</dbReference>